<proteinExistence type="predicted"/>
<dbReference type="AlphaFoldDB" id="A0A1B0D3N7"/>
<dbReference type="VEuPathDB" id="VectorBase:PPAI001960"/>
<dbReference type="PANTHER" id="PTHR23110:SF98">
    <property type="entry name" value="PRE-LOLA-G, ISOFORM C-RELATED"/>
    <property type="match status" value="1"/>
</dbReference>
<keyword evidence="2" id="KW-0539">Nucleus</keyword>
<accession>A0A1B0D3N7</accession>
<name>A0A1B0D3N7_PHLPP</name>
<dbReference type="GO" id="GO:0005634">
    <property type="term" value="C:nucleus"/>
    <property type="evidence" value="ECO:0007669"/>
    <property type="project" value="UniProtKB-SubCell"/>
</dbReference>
<sequence length="138" mass="16449">MTSSMGEDKSEMNEDELFYLMKWHNFQKNVSIQFERLREEEDLVDITFACEGRQIRAHKLVLFACSPYFKQLLKSNPCKHPVFFMNDVKFEILKAILEYMYLGEVHVSNDNLKEFMRVAESLKIRGLSKDKQIFALYY</sequence>
<evidence type="ECO:0000313" key="4">
    <source>
        <dbReference type="Proteomes" id="UP000092462"/>
    </source>
</evidence>
<dbReference type="Proteomes" id="UP000092462">
    <property type="component" value="Unassembled WGS sequence"/>
</dbReference>
<dbReference type="InterPro" id="IPR011333">
    <property type="entry name" value="SKP1/BTB/POZ_sf"/>
</dbReference>
<dbReference type="PROSITE" id="PS50097">
    <property type="entry name" value="BTB"/>
    <property type="match status" value="1"/>
</dbReference>
<dbReference type="Pfam" id="PF00651">
    <property type="entry name" value="BTB"/>
    <property type="match status" value="1"/>
</dbReference>
<evidence type="ECO:0000256" key="1">
    <source>
        <dbReference type="ARBA" id="ARBA00004123"/>
    </source>
</evidence>
<organism evidence="3 4">
    <name type="scientific">Phlebotomus papatasi</name>
    <name type="common">Sandfly</name>
    <dbReference type="NCBI Taxonomy" id="29031"/>
    <lineage>
        <taxon>Eukaryota</taxon>
        <taxon>Metazoa</taxon>
        <taxon>Ecdysozoa</taxon>
        <taxon>Arthropoda</taxon>
        <taxon>Hexapoda</taxon>
        <taxon>Insecta</taxon>
        <taxon>Pterygota</taxon>
        <taxon>Neoptera</taxon>
        <taxon>Endopterygota</taxon>
        <taxon>Diptera</taxon>
        <taxon>Nematocera</taxon>
        <taxon>Psychodoidea</taxon>
        <taxon>Psychodidae</taxon>
        <taxon>Phlebotomus</taxon>
        <taxon>Phlebotomus</taxon>
    </lineage>
</organism>
<dbReference type="PANTHER" id="PTHR23110">
    <property type="entry name" value="BTB DOMAIN TRANSCRIPTION FACTOR"/>
    <property type="match status" value="1"/>
</dbReference>
<evidence type="ECO:0000313" key="3">
    <source>
        <dbReference type="EnsemblMetazoa" id="PPAI001960-PA"/>
    </source>
</evidence>
<protein>
    <submittedName>
        <fullName evidence="3">Uncharacterized protein</fullName>
    </submittedName>
</protein>
<dbReference type="GO" id="GO:0006357">
    <property type="term" value="P:regulation of transcription by RNA polymerase II"/>
    <property type="evidence" value="ECO:0007669"/>
    <property type="project" value="TreeGrafter"/>
</dbReference>
<dbReference type="SUPFAM" id="SSF54695">
    <property type="entry name" value="POZ domain"/>
    <property type="match status" value="1"/>
</dbReference>
<dbReference type="InterPro" id="IPR051095">
    <property type="entry name" value="Dros_DevTransReg"/>
</dbReference>
<reference evidence="3" key="1">
    <citation type="submission" date="2022-08" db="UniProtKB">
        <authorList>
            <consortium name="EnsemblMetazoa"/>
        </authorList>
    </citation>
    <scope>IDENTIFICATION</scope>
    <source>
        <strain evidence="3">Israel</strain>
    </source>
</reference>
<keyword evidence="4" id="KW-1185">Reference proteome</keyword>
<dbReference type="EnsemblMetazoa" id="PPAI001960-RA">
    <property type="protein sequence ID" value="PPAI001960-PA"/>
    <property type="gene ID" value="PPAI001960"/>
</dbReference>
<comment type="subcellular location">
    <subcellularLocation>
        <location evidence="1">Nucleus</location>
    </subcellularLocation>
</comment>
<dbReference type="SMART" id="SM00225">
    <property type="entry name" value="BTB"/>
    <property type="match status" value="1"/>
</dbReference>
<dbReference type="InterPro" id="IPR000210">
    <property type="entry name" value="BTB/POZ_dom"/>
</dbReference>
<dbReference type="EMBL" id="AJVK01003072">
    <property type="status" value="NOT_ANNOTATED_CDS"/>
    <property type="molecule type" value="Genomic_DNA"/>
</dbReference>
<dbReference type="VEuPathDB" id="VectorBase:PPAPM1_010880"/>
<dbReference type="Gene3D" id="3.30.710.10">
    <property type="entry name" value="Potassium Channel Kv1.1, Chain A"/>
    <property type="match status" value="1"/>
</dbReference>
<evidence type="ECO:0000256" key="2">
    <source>
        <dbReference type="ARBA" id="ARBA00023242"/>
    </source>
</evidence>
<dbReference type="CDD" id="cd18315">
    <property type="entry name" value="BTB_POZ_BAB-like"/>
    <property type="match status" value="1"/>
</dbReference>